<sequence length="380" mass="42729">MFSLVFDRGDVRMSPRGKNYHWDLLMTTRARANRDESWILFLSHRSGNNLLYRMRPDGSELTPIFGGELKDVPGMEAGRTLYRQPHWSRQSPDRAYFLSWATDTNVESGQMSGPIGYVIHLGRTDGGATRIMTNRAGEVFTWARSSEAFAYSRFAGRNPRRDGGQEPALPSTQIVIAQIDGSGEATVLEKPGYWTACDWSPDGNKLLLLYWGMQSMRYGRTDLIELDLARAEQARIKTMELRPGMDFPSSSDVEYCLNSLTDGLPIAWFADGRYSPDGTRIATTVRRRARLDDPGFHELALFDLASETLSVIADYPHPSRIHGPLSWSPDGEEILFSRPLEPDDRRENLPADVTGLGIWAIKSDGSSARFLTTGWAPDWQ</sequence>
<dbReference type="KEGG" id="agv:OJF2_18710"/>
<reference evidence="1 2" key="1">
    <citation type="submission" date="2019-08" db="EMBL/GenBank/DDBJ databases">
        <title>Deep-cultivation of Planctomycetes and their phenomic and genomic characterization uncovers novel biology.</title>
        <authorList>
            <person name="Wiegand S."/>
            <person name="Jogler M."/>
            <person name="Boedeker C."/>
            <person name="Pinto D."/>
            <person name="Vollmers J."/>
            <person name="Rivas-Marin E."/>
            <person name="Kohn T."/>
            <person name="Peeters S.H."/>
            <person name="Heuer A."/>
            <person name="Rast P."/>
            <person name="Oberbeckmann S."/>
            <person name="Bunk B."/>
            <person name="Jeske O."/>
            <person name="Meyerdierks A."/>
            <person name="Storesund J.E."/>
            <person name="Kallscheuer N."/>
            <person name="Luecker S."/>
            <person name="Lage O.M."/>
            <person name="Pohl T."/>
            <person name="Merkel B.J."/>
            <person name="Hornburger P."/>
            <person name="Mueller R.-W."/>
            <person name="Bruemmer F."/>
            <person name="Labrenz M."/>
            <person name="Spormann A.M."/>
            <person name="Op den Camp H."/>
            <person name="Overmann J."/>
            <person name="Amann R."/>
            <person name="Jetten M.S.M."/>
            <person name="Mascher T."/>
            <person name="Medema M.H."/>
            <person name="Devos D.P."/>
            <person name="Kaster A.-K."/>
            <person name="Ovreas L."/>
            <person name="Rohde M."/>
            <person name="Galperin M.Y."/>
            <person name="Jogler C."/>
        </authorList>
    </citation>
    <scope>NUCLEOTIDE SEQUENCE [LARGE SCALE GENOMIC DNA]</scope>
    <source>
        <strain evidence="1 2">OJF2</strain>
    </source>
</reference>
<protein>
    <submittedName>
        <fullName evidence="1">Translocation protein TolB</fullName>
    </submittedName>
</protein>
<proteinExistence type="predicted"/>
<dbReference type="AlphaFoldDB" id="A0A5B9W0D9"/>
<dbReference type="SUPFAM" id="SSF82171">
    <property type="entry name" value="DPP6 N-terminal domain-like"/>
    <property type="match status" value="1"/>
</dbReference>
<dbReference type="Proteomes" id="UP000324233">
    <property type="component" value="Chromosome"/>
</dbReference>
<organism evidence="1 2">
    <name type="scientific">Aquisphaera giovannonii</name>
    <dbReference type="NCBI Taxonomy" id="406548"/>
    <lineage>
        <taxon>Bacteria</taxon>
        <taxon>Pseudomonadati</taxon>
        <taxon>Planctomycetota</taxon>
        <taxon>Planctomycetia</taxon>
        <taxon>Isosphaerales</taxon>
        <taxon>Isosphaeraceae</taxon>
        <taxon>Aquisphaera</taxon>
    </lineage>
</organism>
<gene>
    <name evidence="1" type="ORF">OJF2_18710</name>
</gene>
<dbReference type="EMBL" id="CP042997">
    <property type="protein sequence ID" value="QEH33370.1"/>
    <property type="molecule type" value="Genomic_DNA"/>
</dbReference>
<dbReference type="InterPro" id="IPR011042">
    <property type="entry name" value="6-blade_b-propeller_TolB-like"/>
</dbReference>
<evidence type="ECO:0000313" key="1">
    <source>
        <dbReference type="EMBL" id="QEH33370.1"/>
    </source>
</evidence>
<name>A0A5B9W0D9_9BACT</name>
<evidence type="ECO:0000313" key="2">
    <source>
        <dbReference type="Proteomes" id="UP000324233"/>
    </source>
</evidence>
<keyword evidence="2" id="KW-1185">Reference proteome</keyword>
<accession>A0A5B9W0D9</accession>
<dbReference type="Gene3D" id="2.120.10.30">
    <property type="entry name" value="TolB, C-terminal domain"/>
    <property type="match status" value="2"/>
</dbReference>